<dbReference type="Gene3D" id="3.40.50.150">
    <property type="entry name" value="Vaccinia Virus protein VP39"/>
    <property type="match status" value="1"/>
</dbReference>
<keyword evidence="3" id="KW-1185">Reference proteome</keyword>
<name>A0ABY5DLH9_9ACTN</name>
<feature type="domain" description="Methyltransferase type 12" evidence="1">
    <location>
        <begin position="88"/>
        <end position="174"/>
    </location>
</feature>
<sequence length="256" mass="28005">MAVLRSVIDPDSEAAELRAYLGDAYDHRRLMHYEHQLEEELAQIGDEQALYRTSEGYLYNLTAFAMTGTKDPYRAWIDAAFPAGGRLLDVGCGIGADGLALMAGGGHTVTFADFDNPSVAYLRTRLAARGERAARARIVDLDREPLPPGHDLAYAFDVLEHVEEPFSLLASMEAAADLVLVNLLEPEPGETALHHELPVSDLLDHATGRGLVRYRRFHAGRSHLVLYRGGGARTPAPGPVAALRSRVVRRLGARSR</sequence>
<dbReference type="CDD" id="cd02440">
    <property type="entry name" value="AdoMet_MTases"/>
    <property type="match status" value="1"/>
</dbReference>
<protein>
    <submittedName>
        <fullName evidence="2">Class I SAM-dependent methyltransferase</fullName>
    </submittedName>
</protein>
<proteinExistence type="predicted"/>
<dbReference type="Proteomes" id="UP001056035">
    <property type="component" value="Chromosome"/>
</dbReference>
<keyword evidence="2" id="KW-0808">Transferase</keyword>
<gene>
    <name evidence="2" type="ORF">NBH00_15140</name>
</gene>
<evidence type="ECO:0000313" key="2">
    <source>
        <dbReference type="EMBL" id="UTI62693.1"/>
    </source>
</evidence>
<dbReference type="InterPro" id="IPR029063">
    <property type="entry name" value="SAM-dependent_MTases_sf"/>
</dbReference>
<accession>A0ABY5DLH9</accession>
<keyword evidence="2" id="KW-0489">Methyltransferase</keyword>
<dbReference type="GO" id="GO:0032259">
    <property type="term" value="P:methylation"/>
    <property type="evidence" value="ECO:0007669"/>
    <property type="project" value="UniProtKB-KW"/>
</dbReference>
<dbReference type="RefSeq" id="WP_254569428.1">
    <property type="nucleotide sequence ID" value="NZ_CP098502.1"/>
</dbReference>
<dbReference type="SUPFAM" id="SSF53335">
    <property type="entry name" value="S-adenosyl-L-methionine-dependent methyltransferases"/>
    <property type="match status" value="1"/>
</dbReference>
<evidence type="ECO:0000259" key="1">
    <source>
        <dbReference type="Pfam" id="PF08242"/>
    </source>
</evidence>
<dbReference type="InterPro" id="IPR013217">
    <property type="entry name" value="Methyltransf_12"/>
</dbReference>
<dbReference type="Pfam" id="PF08242">
    <property type="entry name" value="Methyltransf_12"/>
    <property type="match status" value="1"/>
</dbReference>
<dbReference type="EMBL" id="CP098502">
    <property type="protein sequence ID" value="UTI62693.1"/>
    <property type="molecule type" value="Genomic_DNA"/>
</dbReference>
<organism evidence="2 3">
    <name type="scientific">Paraconexibacter antarcticus</name>
    <dbReference type="NCBI Taxonomy" id="2949664"/>
    <lineage>
        <taxon>Bacteria</taxon>
        <taxon>Bacillati</taxon>
        <taxon>Actinomycetota</taxon>
        <taxon>Thermoleophilia</taxon>
        <taxon>Solirubrobacterales</taxon>
        <taxon>Paraconexibacteraceae</taxon>
        <taxon>Paraconexibacter</taxon>
    </lineage>
</organism>
<dbReference type="GO" id="GO:0008168">
    <property type="term" value="F:methyltransferase activity"/>
    <property type="evidence" value="ECO:0007669"/>
    <property type="project" value="UniProtKB-KW"/>
</dbReference>
<reference evidence="2 3" key="1">
    <citation type="submission" date="2022-06" db="EMBL/GenBank/DDBJ databases">
        <title>Paraconexibacter antarcticus.</title>
        <authorList>
            <person name="Kim C.S."/>
        </authorList>
    </citation>
    <scope>NUCLEOTIDE SEQUENCE [LARGE SCALE GENOMIC DNA]</scope>
    <source>
        <strain evidence="2 3">02-257</strain>
    </source>
</reference>
<evidence type="ECO:0000313" key="3">
    <source>
        <dbReference type="Proteomes" id="UP001056035"/>
    </source>
</evidence>